<dbReference type="Pfam" id="PF01351">
    <property type="entry name" value="RNase_HII"/>
    <property type="match status" value="1"/>
</dbReference>
<evidence type="ECO:0000256" key="4">
    <source>
        <dbReference type="ARBA" id="ARBA00004496"/>
    </source>
</evidence>
<dbReference type="PANTHER" id="PTHR10954">
    <property type="entry name" value="RIBONUCLEASE H2 SUBUNIT A"/>
    <property type="match status" value="1"/>
</dbReference>
<feature type="region of interest" description="Disordered" evidence="17">
    <location>
        <begin position="1"/>
        <end position="46"/>
    </location>
</feature>
<sequence length="264" mass="28063">MGKTNAENTDGRGGKTEPAAGPATGPVARHGGKTKAAGKTAGRRGKAPIASGAELGDLLAFERSLWSQGYGAIAGVDEVGRGCLFGDVVAAAVILPPGLVLEGVDDSKKLTEKKRERCYEMIIAKAVAWSVARVDSAEIDRINIKQASRLAMRIAAAGLGLQPDYLLVDAEKIELNIPQLAVIHGDARSQSIAAASIVAKVTRDRLCAEEWDRLYPEYGIAIHKGYATKLHRDKLLAFGPSPMHRRSFLGKIAAEAEVGQQLLF</sequence>
<comment type="cofactor">
    <cofactor evidence="2">
        <name>Mg(2+)</name>
        <dbReference type="ChEBI" id="CHEBI:18420"/>
    </cofactor>
</comment>
<evidence type="ECO:0000313" key="19">
    <source>
        <dbReference type="EMBL" id="EXX85410.1"/>
    </source>
</evidence>
<evidence type="ECO:0000256" key="12">
    <source>
        <dbReference type="ARBA" id="ARBA00022801"/>
    </source>
</evidence>
<accession>A0A9W5RZ60</accession>
<proteinExistence type="inferred from homology"/>
<organism evidence="19 20">
    <name type="scientific">Paenibacillus darwinianus</name>
    <dbReference type="NCBI Taxonomy" id="1380763"/>
    <lineage>
        <taxon>Bacteria</taxon>
        <taxon>Bacillati</taxon>
        <taxon>Bacillota</taxon>
        <taxon>Bacilli</taxon>
        <taxon>Bacillales</taxon>
        <taxon>Paenibacillaceae</taxon>
        <taxon>Paenibacillus</taxon>
    </lineage>
</organism>
<name>A0A9W5RZ60_9BACL</name>
<evidence type="ECO:0000256" key="8">
    <source>
        <dbReference type="ARBA" id="ARBA00022490"/>
    </source>
</evidence>
<reference evidence="19 20" key="1">
    <citation type="submission" date="2014-02" db="EMBL/GenBank/DDBJ databases">
        <title>Genome sequence of Paenibacillus darwinianus reveals adaptive mechanisms for survival in Antarctic soils.</title>
        <authorList>
            <person name="Dsouza M."/>
            <person name="Taylor M.W."/>
            <person name="Turner S.J."/>
            <person name="Aislabie J."/>
        </authorList>
    </citation>
    <scope>NUCLEOTIDE SEQUENCE [LARGE SCALE GENOMIC DNA]</scope>
    <source>
        <strain evidence="19 20">CE1</strain>
    </source>
</reference>
<evidence type="ECO:0000256" key="2">
    <source>
        <dbReference type="ARBA" id="ARBA00001946"/>
    </source>
</evidence>
<dbReference type="InterPro" id="IPR001352">
    <property type="entry name" value="RNase_HII/HIII"/>
</dbReference>
<keyword evidence="12 14" id="KW-0378">Hydrolase</keyword>
<dbReference type="EMBL" id="JFHU01000228">
    <property type="protein sequence ID" value="EXX85410.1"/>
    <property type="molecule type" value="Genomic_DNA"/>
</dbReference>
<comment type="caution">
    <text evidence="19">The sequence shown here is derived from an EMBL/GenBank/DDBJ whole genome shotgun (WGS) entry which is preliminary data.</text>
</comment>
<dbReference type="GO" id="GO:0006298">
    <property type="term" value="P:mismatch repair"/>
    <property type="evidence" value="ECO:0007669"/>
    <property type="project" value="TreeGrafter"/>
</dbReference>
<comment type="function">
    <text evidence="3 14 16">Endonuclease that specifically degrades the RNA of RNA-DNA hybrids.</text>
</comment>
<evidence type="ECO:0000256" key="10">
    <source>
        <dbReference type="ARBA" id="ARBA00022723"/>
    </source>
</evidence>
<evidence type="ECO:0000256" key="5">
    <source>
        <dbReference type="ARBA" id="ARBA00007383"/>
    </source>
</evidence>
<evidence type="ECO:0000256" key="11">
    <source>
        <dbReference type="ARBA" id="ARBA00022759"/>
    </source>
</evidence>
<evidence type="ECO:0000256" key="17">
    <source>
        <dbReference type="SAM" id="MobiDB-lite"/>
    </source>
</evidence>
<evidence type="ECO:0000256" key="16">
    <source>
        <dbReference type="RuleBase" id="RU003515"/>
    </source>
</evidence>
<comment type="similarity">
    <text evidence="5 14 16">Belongs to the RNase HII family.</text>
</comment>
<dbReference type="GO" id="GO:0004523">
    <property type="term" value="F:RNA-DNA hybrid ribonuclease activity"/>
    <property type="evidence" value="ECO:0007669"/>
    <property type="project" value="UniProtKB-UniRule"/>
</dbReference>
<dbReference type="PROSITE" id="PS51975">
    <property type="entry name" value="RNASE_H_2"/>
    <property type="match status" value="1"/>
</dbReference>
<feature type="binding site" evidence="14 15">
    <location>
        <position position="77"/>
    </location>
    <ligand>
        <name>a divalent metal cation</name>
        <dbReference type="ChEBI" id="CHEBI:60240"/>
    </ligand>
</feature>
<keyword evidence="10 14" id="KW-0479">Metal-binding</keyword>
<dbReference type="AlphaFoldDB" id="A0A9W5RZ60"/>
<dbReference type="HAMAP" id="MF_00052_B">
    <property type="entry name" value="RNase_HII_B"/>
    <property type="match status" value="1"/>
</dbReference>
<keyword evidence="9 14" id="KW-0540">Nuclease</keyword>
<comment type="subcellular location">
    <subcellularLocation>
        <location evidence="4 14">Cytoplasm</location>
    </subcellularLocation>
</comment>
<dbReference type="InterPro" id="IPR012337">
    <property type="entry name" value="RNaseH-like_sf"/>
</dbReference>
<evidence type="ECO:0000256" key="9">
    <source>
        <dbReference type="ARBA" id="ARBA00022722"/>
    </source>
</evidence>
<dbReference type="GO" id="GO:0003723">
    <property type="term" value="F:RNA binding"/>
    <property type="evidence" value="ECO:0007669"/>
    <property type="project" value="UniProtKB-UniRule"/>
</dbReference>
<evidence type="ECO:0000256" key="13">
    <source>
        <dbReference type="ARBA" id="ARBA00023211"/>
    </source>
</evidence>
<dbReference type="GO" id="GO:0030145">
    <property type="term" value="F:manganese ion binding"/>
    <property type="evidence" value="ECO:0007669"/>
    <property type="project" value="UniProtKB-UniRule"/>
</dbReference>
<dbReference type="InterPro" id="IPR036397">
    <property type="entry name" value="RNaseH_sf"/>
</dbReference>
<dbReference type="NCBIfam" id="NF000595">
    <property type="entry name" value="PRK00015.1-3"/>
    <property type="match status" value="1"/>
</dbReference>
<keyword evidence="11 14" id="KW-0255">Endonuclease</keyword>
<protein>
    <recommendedName>
        <fullName evidence="7 14">Ribonuclease HII</fullName>
        <shortName evidence="14">RNase HII</shortName>
        <ecNumber evidence="6 14">3.1.26.4</ecNumber>
    </recommendedName>
</protein>
<feature type="domain" description="RNase H type-2" evidence="18">
    <location>
        <begin position="71"/>
        <end position="260"/>
    </location>
</feature>
<dbReference type="GO" id="GO:0032299">
    <property type="term" value="C:ribonuclease H2 complex"/>
    <property type="evidence" value="ECO:0007669"/>
    <property type="project" value="TreeGrafter"/>
</dbReference>
<dbReference type="GO" id="GO:0043137">
    <property type="term" value="P:DNA replication, removal of RNA primer"/>
    <property type="evidence" value="ECO:0007669"/>
    <property type="project" value="TreeGrafter"/>
</dbReference>
<evidence type="ECO:0000256" key="7">
    <source>
        <dbReference type="ARBA" id="ARBA00019179"/>
    </source>
</evidence>
<evidence type="ECO:0000256" key="6">
    <source>
        <dbReference type="ARBA" id="ARBA00012180"/>
    </source>
</evidence>
<feature type="binding site" evidence="14 15">
    <location>
        <position position="78"/>
    </location>
    <ligand>
        <name>a divalent metal cation</name>
        <dbReference type="ChEBI" id="CHEBI:60240"/>
    </ligand>
</feature>
<evidence type="ECO:0000256" key="14">
    <source>
        <dbReference type="HAMAP-Rule" id="MF_00052"/>
    </source>
</evidence>
<evidence type="ECO:0000256" key="1">
    <source>
        <dbReference type="ARBA" id="ARBA00000077"/>
    </source>
</evidence>
<keyword evidence="8 14" id="KW-0963">Cytoplasm</keyword>
<dbReference type="PANTHER" id="PTHR10954:SF18">
    <property type="entry name" value="RIBONUCLEASE HII"/>
    <property type="match status" value="1"/>
</dbReference>
<dbReference type="InterPro" id="IPR022898">
    <property type="entry name" value="RNase_HII"/>
</dbReference>
<evidence type="ECO:0000256" key="15">
    <source>
        <dbReference type="PROSITE-ProRule" id="PRU01319"/>
    </source>
</evidence>
<dbReference type="OrthoDB" id="9803420at2"/>
<gene>
    <name evidence="14" type="primary">rnhB</name>
    <name evidence="19" type="ORF">BG53_08450</name>
</gene>
<dbReference type="GO" id="GO:0005737">
    <property type="term" value="C:cytoplasm"/>
    <property type="evidence" value="ECO:0007669"/>
    <property type="project" value="UniProtKB-SubCell"/>
</dbReference>
<evidence type="ECO:0000256" key="3">
    <source>
        <dbReference type="ARBA" id="ARBA00004065"/>
    </source>
</evidence>
<comment type="cofactor">
    <cofactor evidence="14 15">
        <name>Mn(2+)</name>
        <dbReference type="ChEBI" id="CHEBI:29035"/>
    </cofactor>
    <cofactor evidence="14 15">
        <name>Mg(2+)</name>
        <dbReference type="ChEBI" id="CHEBI:18420"/>
    </cofactor>
    <text evidence="14 15">Manganese or magnesium. Binds 1 divalent metal ion per monomer in the absence of substrate. May bind a second metal ion after substrate binding.</text>
</comment>
<dbReference type="InterPro" id="IPR024567">
    <property type="entry name" value="RNase_HII/HIII_dom"/>
</dbReference>
<dbReference type="NCBIfam" id="NF000594">
    <property type="entry name" value="PRK00015.1-1"/>
    <property type="match status" value="1"/>
</dbReference>
<keyword evidence="20" id="KW-1185">Reference proteome</keyword>
<dbReference type="SUPFAM" id="SSF53098">
    <property type="entry name" value="Ribonuclease H-like"/>
    <property type="match status" value="1"/>
</dbReference>
<dbReference type="EC" id="3.1.26.4" evidence="6 14"/>
<evidence type="ECO:0000313" key="20">
    <source>
        <dbReference type="Proteomes" id="UP000053750"/>
    </source>
</evidence>
<dbReference type="CDD" id="cd07182">
    <property type="entry name" value="RNase_HII_bacteria_HII_like"/>
    <property type="match status" value="1"/>
</dbReference>
<comment type="catalytic activity">
    <reaction evidence="1 14 15 16">
        <text>Endonucleolytic cleavage to 5'-phosphomonoester.</text>
        <dbReference type="EC" id="3.1.26.4"/>
    </reaction>
</comment>
<evidence type="ECO:0000259" key="18">
    <source>
        <dbReference type="PROSITE" id="PS51975"/>
    </source>
</evidence>
<feature type="binding site" evidence="14 15">
    <location>
        <position position="169"/>
    </location>
    <ligand>
        <name>a divalent metal cation</name>
        <dbReference type="ChEBI" id="CHEBI:60240"/>
    </ligand>
</feature>
<keyword evidence="13 14" id="KW-0464">Manganese</keyword>
<dbReference type="Proteomes" id="UP000053750">
    <property type="component" value="Unassembled WGS sequence"/>
</dbReference>
<dbReference type="Gene3D" id="3.30.420.10">
    <property type="entry name" value="Ribonuclease H-like superfamily/Ribonuclease H"/>
    <property type="match status" value="1"/>
</dbReference>